<proteinExistence type="predicted"/>
<accession>A0A4C1T2E1</accession>
<gene>
    <name evidence="1" type="ORF">EVAR_7272_1</name>
</gene>
<keyword evidence="2" id="KW-1185">Reference proteome</keyword>
<dbReference type="Proteomes" id="UP000299102">
    <property type="component" value="Unassembled WGS sequence"/>
</dbReference>
<name>A0A4C1T2E1_EUMVA</name>
<dbReference type="AlphaFoldDB" id="A0A4C1T2E1"/>
<evidence type="ECO:0000313" key="1">
    <source>
        <dbReference type="EMBL" id="GBP08673.1"/>
    </source>
</evidence>
<protein>
    <submittedName>
        <fullName evidence="1">Uncharacterized protein</fullName>
    </submittedName>
</protein>
<evidence type="ECO:0000313" key="2">
    <source>
        <dbReference type="Proteomes" id="UP000299102"/>
    </source>
</evidence>
<organism evidence="1 2">
    <name type="scientific">Eumeta variegata</name>
    <name type="common">Bagworm moth</name>
    <name type="synonym">Eumeta japonica</name>
    <dbReference type="NCBI Taxonomy" id="151549"/>
    <lineage>
        <taxon>Eukaryota</taxon>
        <taxon>Metazoa</taxon>
        <taxon>Ecdysozoa</taxon>
        <taxon>Arthropoda</taxon>
        <taxon>Hexapoda</taxon>
        <taxon>Insecta</taxon>
        <taxon>Pterygota</taxon>
        <taxon>Neoptera</taxon>
        <taxon>Endopterygota</taxon>
        <taxon>Lepidoptera</taxon>
        <taxon>Glossata</taxon>
        <taxon>Ditrysia</taxon>
        <taxon>Tineoidea</taxon>
        <taxon>Psychidae</taxon>
        <taxon>Oiketicinae</taxon>
        <taxon>Eumeta</taxon>
    </lineage>
</organism>
<comment type="caution">
    <text evidence="1">The sequence shown here is derived from an EMBL/GenBank/DDBJ whole genome shotgun (WGS) entry which is preliminary data.</text>
</comment>
<dbReference type="EMBL" id="BGZK01000032">
    <property type="protein sequence ID" value="GBP08673.1"/>
    <property type="molecule type" value="Genomic_DNA"/>
</dbReference>
<reference evidence="1 2" key="1">
    <citation type="journal article" date="2019" name="Commun. Biol.">
        <title>The bagworm genome reveals a unique fibroin gene that provides high tensile strength.</title>
        <authorList>
            <person name="Kono N."/>
            <person name="Nakamura H."/>
            <person name="Ohtoshi R."/>
            <person name="Tomita M."/>
            <person name="Numata K."/>
            <person name="Arakawa K."/>
        </authorList>
    </citation>
    <scope>NUCLEOTIDE SEQUENCE [LARGE SCALE GENOMIC DNA]</scope>
</reference>
<sequence length="130" mass="15296">MALNKNVGEEEEGSGSRLDRASIKIEHELEITTLDIKLFLTDFKKGRGSMFIYRKSKEMDIFRHVIKNRDFIRCGRFERYSFDARYPSFTTKTNYNRYSNLNGDYENSRAGPNFQWHLECQPLDGHCPVS</sequence>